<evidence type="ECO:0000259" key="10">
    <source>
        <dbReference type="Pfam" id="PF24566"/>
    </source>
</evidence>
<dbReference type="Proteomes" id="UP001367676">
    <property type="component" value="Unassembled WGS sequence"/>
</dbReference>
<evidence type="ECO:0000256" key="6">
    <source>
        <dbReference type="ARBA" id="ARBA00032741"/>
    </source>
</evidence>
<dbReference type="GO" id="GO:0005737">
    <property type="term" value="C:cytoplasm"/>
    <property type="evidence" value="ECO:0007669"/>
    <property type="project" value="UniProtKB-SubCell"/>
</dbReference>
<sequence length="1058" mass="121007">MDQQIKTSTSRLFNVSVVDVKKDDIEEKYERGYQHLQNLISGLSDKEMIDALTTAVNREKTQEESICLGMITVILTEPHNAEKVYQDLRMLNRDGFQSVTTNTCQLILERYTRLHDVARCQLLWLVREMVRNMVPNVDTLCWNLMRHAASGDVSPKNLYLVENLLDIYQENRKWLEKFPWLLASVVYSFLRFIEDHSSPNLVKLRQKEVIFVVSLLRERFMDCYVIGRDLVRLLQNVSRIPEIELLWKDILQNPSNLAPNFTGVLQLLQTRTSRRFLQSRLTPDMERKLVFFTSSVRFGNHKRYQEWFQKQYLATPESQTLRSDLIRFIVGVIHPTNELLCSDIIPRWAVIGWLITTCTSNIALANAKLALFYDWLFFEPGKDNIMNIEPAILVMNNSQKTHSAVTASLLDFLCRIIPNFYPPITDVVRNGVFGSLYQILDKRVLPSLFPLFDNPKLDRELRCMIKETFGEFCEPPIEGSKIDDPPKGEGVERFEAIPPSVITNNHNSTDSAEPSFSDDESEPVVVVKSIKIEEDEDDTPTAKVKLKEKKGDDIFTGALASLKKEIKDIITHLNKEKNTKKKCNFMQNLVDVICEDSDLDCETLTNIAVCLNVIFGSQFEDRVFPEEASEKNIEESINRPMFILFRGLVQSMDTNSKRIPFFTILTELRSHQPKIGYLLLYFLSAFELSCEEKSYSSKGYLYKEFCHNQEKKFEDCLYCDLEICQEDDCFLFCWLVPMVYKEYPKFSIGNDKLLHLIVSTIDAKQLQELSCKVLQGKLVMFQSETFVSLITTSLSWETFEQFCLWQLALAHNIPLEYMLNTLPKLDFKTHSEALTSVMLLLRRERPSTDLLKPIFCRELKPVTDVFVVTILQAWCADDCDLLANCVAELLTSRCPTASPSKRKRGQGQGLGSRSGVSPPSAERILAHLDRARQGCIPMFKVDSMQRVLQIAQAACTDTQRGLYSSLFALLEDEEQPATTTSKTVQSTGKGRGRKAASSASANSTSSNSYSSKHRSATNRSNLKEISDTSESSSEEEEVIKPRNAKKRRKLTAMVSDSD</sequence>
<dbReference type="InterPro" id="IPR045334">
    <property type="entry name" value="INTS3"/>
</dbReference>
<reference evidence="11 12" key="1">
    <citation type="submission" date="2024-03" db="EMBL/GenBank/DDBJ databases">
        <title>Adaptation during the transition from Ophiocordyceps entomopathogen to insect associate is accompanied by gene loss and intensified selection.</title>
        <authorList>
            <person name="Ward C.M."/>
            <person name="Onetto C.A."/>
            <person name="Borneman A.R."/>
        </authorList>
    </citation>
    <scope>NUCLEOTIDE SEQUENCE [LARGE SCALE GENOMIC DNA]</scope>
    <source>
        <strain evidence="11">AWRI1</strain>
        <tissue evidence="11">Single Adult Female</tissue>
    </source>
</reference>
<dbReference type="Pfam" id="PF24566">
    <property type="entry name" value="HEAT_Ints3_C"/>
    <property type="match status" value="1"/>
</dbReference>
<gene>
    <name evidence="11" type="ORF">V9T40_010924</name>
</gene>
<protein>
    <recommendedName>
        <fullName evidence="6">SOSS complex subunit A homolog</fullName>
    </recommendedName>
</protein>
<feature type="region of interest" description="Disordered" evidence="8">
    <location>
        <begin position="896"/>
        <end position="919"/>
    </location>
</feature>
<dbReference type="InterPro" id="IPR056518">
    <property type="entry name" value="HEAT_Ints3_C"/>
</dbReference>
<evidence type="ECO:0000256" key="1">
    <source>
        <dbReference type="ARBA" id="ARBA00004123"/>
    </source>
</evidence>
<proteinExistence type="inferred from homology"/>
<evidence type="ECO:0000256" key="5">
    <source>
        <dbReference type="ARBA" id="ARBA00023242"/>
    </source>
</evidence>
<feature type="domain" description="Ints3-like C-terminal" evidence="10">
    <location>
        <begin position="570"/>
        <end position="969"/>
    </location>
</feature>
<evidence type="ECO:0000256" key="2">
    <source>
        <dbReference type="ARBA" id="ARBA00004496"/>
    </source>
</evidence>
<keyword evidence="5" id="KW-0539">Nucleus</keyword>
<comment type="subcellular location">
    <subcellularLocation>
        <location evidence="2">Cytoplasm</location>
    </subcellularLocation>
    <subcellularLocation>
        <location evidence="1">Nucleus</location>
    </subcellularLocation>
</comment>
<evidence type="ECO:0000256" key="4">
    <source>
        <dbReference type="ARBA" id="ARBA00022490"/>
    </source>
</evidence>
<name>A0AAN9XYZ8_9HEMI</name>
<dbReference type="AlphaFoldDB" id="A0AAN9XYZ8"/>
<feature type="domain" description="Integrator complex subunit 3 N-terminal" evidence="9">
    <location>
        <begin position="62"/>
        <end position="466"/>
    </location>
</feature>
<accession>A0AAN9XYZ8</accession>
<comment type="function">
    <text evidence="7">Component of the integrator complex, a multiprotein complex that terminates RNA polymerase II (Pol II) transcription in the promoter-proximal region of genes. The integrator complex provides a quality checkpoint during transcription elongation by driving premature transcription termination of transcripts that are unfavorably configured for transcriptional elongation: the complex terminates transcription by (1) catalyzing dephosphorylation of the C-terminal domain (CTD) of Pol II subunit Polr2A/Rbp1 and Spt5, and (2) degrading the exiting nascent RNA transcript via endonuclease activity. The integrator complex is also involved in the 3'-end processing of the U7 snRNA, and also the spliceosomal snRNAs U1, U2, U4 and U5.</text>
</comment>
<feature type="region of interest" description="Disordered" evidence="8">
    <location>
        <begin position="974"/>
        <end position="1058"/>
    </location>
</feature>
<evidence type="ECO:0000259" key="9">
    <source>
        <dbReference type="Pfam" id="PF10189"/>
    </source>
</evidence>
<organism evidence="11 12">
    <name type="scientific">Parthenolecanium corni</name>
    <dbReference type="NCBI Taxonomy" id="536013"/>
    <lineage>
        <taxon>Eukaryota</taxon>
        <taxon>Metazoa</taxon>
        <taxon>Ecdysozoa</taxon>
        <taxon>Arthropoda</taxon>
        <taxon>Hexapoda</taxon>
        <taxon>Insecta</taxon>
        <taxon>Pterygota</taxon>
        <taxon>Neoptera</taxon>
        <taxon>Paraneoptera</taxon>
        <taxon>Hemiptera</taxon>
        <taxon>Sternorrhyncha</taxon>
        <taxon>Coccoidea</taxon>
        <taxon>Coccidae</taxon>
        <taxon>Parthenolecanium</taxon>
    </lineage>
</organism>
<dbReference type="EMBL" id="JBBCAQ010000037">
    <property type="protein sequence ID" value="KAK7573733.1"/>
    <property type="molecule type" value="Genomic_DNA"/>
</dbReference>
<evidence type="ECO:0000313" key="11">
    <source>
        <dbReference type="EMBL" id="KAK7573733.1"/>
    </source>
</evidence>
<dbReference type="GO" id="GO:0005634">
    <property type="term" value="C:nucleus"/>
    <property type="evidence" value="ECO:0007669"/>
    <property type="project" value="UniProtKB-SubCell"/>
</dbReference>
<dbReference type="PANTHER" id="PTHR13587:SF7">
    <property type="entry name" value="INTEGRATOR COMPLEX SUBUNIT 3"/>
    <property type="match status" value="1"/>
</dbReference>
<evidence type="ECO:0000256" key="8">
    <source>
        <dbReference type="SAM" id="MobiDB-lite"/>
    </source>
</evidence>
<feature type="compositionally biased region" description="Low complexity" evidence="8">
    <location>
        <begin position="995"/>
        <end position="1010"/>
    </location>
</feature>
<keyword evidence="12" id="KW-1185">Reference proteome</keyword>
<dbReference type="PANTHER" id="PTHR13587">
    <property type="entry name" value="INTEGRATOR COMPLEX SUBUNIT 3"/>
    <property type="match status" value="1"/>
</dbReference>
<feature type="compositionally biased region" description="Polar residues" evidence="8">
    <location>
        <begin position="976"/>
        <end position="988"/>
    </location>
</feature>
<keyword evidence="4" id="KW-0963">Cytoplasm</keyword>
<evidence type="ECO:0000313" key="12">
    <source>
        <dbReference type="Proteomes" id="UP001367676"/>
    </source>
</evidence>
<comment type="caution">
    <text evidence="11">The sequence shown here is derived from an EMBL/GenBank/DDBJ whole genome shotgun (WGS) entry which is preliminary data.</text>
</comment>
<evidence type="ECO:0000256" key="7">
    <source>
        <dbReference type="ARBA" id="ARBA00054331"/>
    </source>
</evidence>
<dbReference type="Pfam" id="PF10189">
    <property type="entry name" value="Ints3_N"/>
    <property type="match status" value="1"/>
</dbReference>
<comment type="similarity">
    <text evidence="3">Belongs to the Integrator subunit 3 family.</text>
</comment>
<dbReference type="InterPro" id="IPR019333">
    <property type="entry name" value="INTS3_N"/>
</dbReference>
<evidence type="ECO:0000256" key="3">
    <source>
        <dbReference type="ARBA" id="ARBA00006130"/>
    </source>
</evidence>